<gene>
    <name evidence="2" type="ORF">GCM10009114_18920</name>
</gene>
<keyword evidence="1" id="KW-1133">Transmembrane helix</keyword>
<dbReference type="Proteomes" id="UP001500359">
    <property type="component" value="Unassembled WGS sequence"/>
</dbReference>
<evidence type="ECO:0000313" key="3">
    <source>
        <dbReference type="Proteomes" id="UP001500359"/>
    </source>
</evidence>
<evidence type="ECO:0000256" key="1">
    <source>
        <dbReference type="SAM" id="Phobius"/>
    </source>
</evidence>
<keyword evidence="1" id="KW-0812">Transmembrane</keyword>
<sequence>MPVINSNHSVKQTGFTLIEMIVGIVIFGIALSLVTTLIFPQARRSVDPIMQVRATELAGTLLREISAKAFDENSRGSIRCNDDLNADGDFNDAGEIACTAASDLGPEPGESRTASQSNFDDVDDYNGLVQGAGQADPIIRNSLGEVLVVDGQTLYAGFSVSVSVVYDGNMDGVADINQTAKLITVNVNTPGGETLQFARYRSNY</sequence>
<reference evidence="2 3" key="1">
    <citation type="journal article" date="2019" name="Int. J. Syst. Evol. Microbiol.">
        <title>The Global Catalogue of Microorganisms (GCM) 10K type strain sequencing project: providing services to taxonomists for standard genome sequencing and annotation.</title>
        <authorList>
            <consortium name="The Broad Institute Genomics Platform"/>
            <consortium name="The Broad Institute Genome Sequencing Center for Infectious Disease"/>
            <person name="Wu L."/>
            <person name="Ma J."/>
        </authorList>
    </citation>
    <scope>NUCLEOTIDE SEQUENCE [LARGE SCALE GENOMIC DNA]</scope>
    <source>
        <strain evidence="2 3">JCM 15896</strain>
    </source>
</reference>
<dbReference type="InterPro" id="IPR012902">
    <property type="entry name" value="N_methyl_site"/>
</dbReference>
<comment type="caution">
    <text evidence="2">The sequence shown here is derived from an EMBL/GenBank/DDBJ whole genome shotgun (WGS) entry which is preliminary data.</text>
</comment>
<dbReference type="NCBIfam" id="TIGR02532">
    <property type="entry name" value="IV_pilin_GFxxxE"/>
    <property type="match status" value="1"/>
</dbReference>
<feature type="transmembrane region" description="Helical" evidence="1">
    <location>
        <begin position="20"/>
        <end position="40"/>
    </location>
</feature>
<dbReference type="EMBL" id="BAAAFD010000004">
    <property type="protein sequence ID" value="GAA0856549.1"/>
    <property type="molecule type" value="Genomic_DNA"/>
</dbReference>
<organism evidence="2 3">
    <name type="scientific">Aliiglaciecola litoralis</name>
    <dbReference type="NCBI Taxonomy" id="582857"/>
    <lineage>
        <taxon>Bacteria</taxon>
        <taxon>Pseudomonadati</taxon>
        <taxon>Pseudomonadota</taxon>
        <taxon>Gammaproteobacteria</taxon>
        <taxon>Alteromonadales</taxon>
        <taxon>Alteromonadaceae</taxon>
        <taxon>Aliiglaciecola</taxon>
    </lineage>
</organism>
<dbReference type="PROSITE" id="PS00409">
    <property type="entry name" value="PROKAR_NTER_METHYL"/>
    <property type="match status" value="1"/>
</dbReference>
<evidence type="ECO:0000313" key="2">
    <source>
        <dbReference type="EMBL" id="GAA0856549.1"/>
    </source>
</evidence>
<keyword evidence="1" id="KW-0472">Membrane</keyword>
<accession>A0ABN1LIR4</accession>
<protein>
    <submittedName>
        <fullName evidence="2">Prepilin-type N-terminal cleavage/methylation domain-containing protein</fullName>
    </submittedName>
</protein>
<dbReference type="RefSeq" id="WP_343859152.1">
    <property type="nucleotide sequence ID" value="NZ_BAAAFD010000004.1"/>
</dbReference>
<keyword evidence="3" id="KW-1185">Reference proteome</keyword>
<dbReference type="Pfam" id="PF07963">
    <property type="entry name" value="N_methyl"/>
    <property type="match status" value="1"/>
</dbReference>
<name>A0ABN1LIR4_9ALTE</name>
<proteinExistence type="predicted"/>